<reference evidence="9 10" key="1">
    <citation type="journal article" date="2016" name="Mol. Biol. Evol.">
        <title>Comparative Genomics of Early-Diverging Mushroom-Forming Fungi Provides Insights into the Origins of Lignocellulose Decay Capabilities.</title>
        <authorList>
            <person name="Nagy L.G."/>
            <person name="Riley R."/>
            <person name="Tritt A."/>
            <person name="Adam C."/>
            <person name="Daum C."/>
            <person name="Floudas D."/>
            <person name="Sun H."/>
            <person name="Yadav J.S."/>
            <person name="Pangilinan J."/>
            <person name="Larsson K.H."/>
            <person name="Matsuura K."/>
            <person name="Barry K."/>
            <person name="Labutti K."/>
            <person name="Kuo R."/>
            <person name="Ohm R.A."/>
            <person name="Bhattacharya S.S."/>
            <person name="Shirouzu T."/>
            <person name="Yoshinaga Y."/>
            <person name="Martin F.M."/>
            <person name="Grigoriev I.V."/>
            <person name="Hibbett D.S."/>
        </authorList>
    </citation>
    <scope>NUCLEOTIDE SEQUENCE [LARGE SCALE GENOMIC DNA]</scope>
    <source>
        <strain evidence="9 10">TUFC12733</strain>
    </source>
</reference>
<evidence type="ECO:0000256" key="3">
    <source>
        <dbReference type="ARBA" id="ARBA00022475"/>
    </source>
</evidence>
<comment type="subcellular location">
    <subcellularLocation>
        <location evidence="1">Cell inner membrane</location>
        <topology evidence="1">Multi-pass membrane protein</topology>
    </subcellularLocation>
</comment>
<dbReference type="Proteomes" id="UP000076738">
    <property type="component" value="Unassembled WGS sequence"/>
</dbReference>
<keyword evidence="2" id="KW-0813">Transport</keyword>
<dbReference type="InterPro" id="IPR046513">
    <property type="entry name" value="DUF6691"/>
</dbReference>
<feature type="transmembrane region" description="Helical" evidence="8">
    <location>
        <begin position="139"/>
        <end position="159"/>
    </location>
</feature>
<evidence type="ECO:0000256" key="5">
    <source>
        <dbReference type="ARBA" id="ARBA00022692"/>
    </source>
</evidence>
<evidence type="ECO:0008006" key="11">
    <source>
        <dbReference type="Google" id="ProtNLM"/>
    </source>
</evidence>
<evidence type="ECO:0000256" key="6">
    <source>
        <dbReference type="ARBA" id="ARBA00022989"/>
    </source>
</evidence>
<keyword evidence="4" id="KW-0997">Cell inner membrane</keyword>
<keyword evidence="3" id="KW-1003">Cell membrane</keyword>
<feature type="transmembrane region" description="Helical" evidence="8">
    <location>
        <begin position="71"/>
        <end position="89"/>
    </location>
</feature>
<evidence type="ECO:0000256" key="2">
    <source>
        <dbReference type="ARBA" id="ARBA00022448"/>
    </source>
</evidence>
<dbReference type="Pfam" id="PF20398">
    <property type="entry name" value="DUF6691"/>
    <property type="match status" value="1"/>
</dbReference>
<keyword evidence="10" id="KW-1185">Reference proteome</keyword>
<dbReference type="OrthoDB" id="10254418at2759"/>
<proteinExistence type="predicted"/>
<feature type="transmembrane region" description="Helical" evidence="8">
    <location>
        <begin position="96"/>
        <end position="119"/>
    </location>
</feature>
<dbReference type="AlphaFoldDB" id="A0A167PKP3"/>
<accession>A0A167PKP3</accession>
<sequence>MLSALAGLLVGVGTKLGSGCTSGHMICGLSRLSPRSIAATLIFFPTAMLVTNILGTGPPPPPAAVLPPLEISLPVVAALQIPFLIYRFVPNRVVSAFGIGAHFALGLALSGMMRASAVLGFMSLPLPFAPFNKRPWDPSLLMVVVGALIPNFLAFQLQVKHQPKPERADKFEIPTRRDIDAKFVVGAILFGVGWGLSGICPGPGLLTFAADPLGAATGGWMAGMVLGGQLV</sequence>
<dbReference type="InterPro" id="IPR007272">
    <property type="entry name" value="Sulf_transp_TsuA/YedE"/>
</dbReference>
<dbReference type="EMBL" id="KV417274">
    <property type="protein sequence ID" value="KZO98898.1"/>
    <property type="molecule type" value="Genomic_DNA"/>
</dbReference>
<dbReference type="PANTHER" id="PTHR30574:SF1">
    <property type="entry name" value="SULPHUR TRANSPORT DOMAIN-CONTAINING PROTEIN"/>
    <property type="match status" value="1"/>
</dbReference>
<name>A0A167PKP3_CALVF</name>
<dbReference type="GO" id="GO:0005886">
    <property type="term" value="C:plasma membrane"/>
    <property type="evidence" value="ECO:0007669"/>
    <property type="project" value="UniProtKB-SubCell"/>
</dbReference>
<evidence type="ECO:0000313" key="9">
    <source>
        <dbReference type="EMBL" id="KZO98898.1"/>
    </source>
</evidence>
<evidence type="ECO:0000256" key="1">
    <source>
        <dbReference type="ARBA" id="ARBA00004429"/>
    </source>
</evidence>
<gene>
    <name evidence="9" type="ORF">CALVIDRAFT_534998</name>
</gene>
<organism evidence="9 10">
    <name type="scientific">Calocera viscosa (strain TUFC12733)</name>
    <dbReference type="NCBI Taxonomy" id="1330018"/>
    <lineage>
        <taxon>Eukaryota</taxon>
        <taxon>Fungi</taxon>
        <taxon>Dikarya</taxon>
        <taxon>Basidiomycota</taxon>
        <taxon>Agaricomycotina</taxon>
        <taxon>Dacrymycetes</taxon>
        <taxon>Dacrymycetales</taxon>
        <taxon>Dacrymycetaceae</taxon>
        <taxon>Calocera</taxon>
    </lineage>
</organism>
<keyword evidence="6 8" id="KW-1133">Transmembrane helix</keyword>
<evidence type="ECO:0000256" key="8">
    <source>
        <dbReference type="SAM" id="Phobius"/>
    </source>
</evidence>
<feature type="transmembrane region" description="Helical" evidence="8">
    <location>
        <begin position="179"/>
        <end position="199"/>
    </location>
</feature>
<dbReference type="PANTHER" id="PTHR30574">
    <property type="entry name" value="INNER MEMBRANE PROTEIN YEDE"/>
    <property type="match status" value="1"/>
</dbReference>
<evidence type="ECO:0000256" key="7">
    <source>
        <dbReference type="ARBA" id="ARBA00023136"/>
    </source>
</evidence>
<keyword evidence="7 8" id="KW-0472">Membrane</keyword>
<protein>
    <recommendedName>
        <fullName evidence="11">Sulphur transport domain-containing protein</fullName>
    </recommendedName>
</protein>
<evidence type="ECO:0000256" key="4">
    <source>
        <dbReference type="ARBA" id="ARBA00022519"/>
    </source>
</evidence>
<keyword evidence="5 8" id="KW-0812">Transmembrane</keyword>
<evidence type="ECO:0000313" key="10">
    <source>
        <dbReference type="Proteomes" id="UP000076738"/>
    </source>
</evidence>